<comment type="caution">
    <text evidence="2">The sequence shown here is derived from an EMBL/GenBank/DDBJ whole genome shotgun (WGS) entry which is preliminary data.</text>
</comment>
<gene>
    <name evidence="2" type="ORF">IPL58_12325</name>
</gene>
<dbReference type="AlphaFoldDB" id="A0A9D7K5N2"/>
<reference evidence="2" key="1">
    <citation type="submission" date="2020-10" db="EMBL/GenBank/DDBJ databases">
        <title>Connecting structure to function with the recovery of over 1000 high-quality activated sludge metagenome-assembled genomes encoding full-length rRNA genes using long-read sequencing.</title>
        <authorList>
            <person name="Singleton C.M."/>
            <person name="Petriglieri F."/>
            <person name="Kristensen J.M."/>
            <person name="Kirkegaard R.H."/>
            <person name="Michaelsen T.Y."/>
            <person name="Andersen M.H."/>
            <person name="Karst S.M."/>
            <person name="Dueholm M.S."/>
            <person name="Nielsen P.H."/>
            <person name="Albertsen M."/>
        </authorList>
    </citation>
    <scope>NUCLEOTIDE SEQUENCE</scope>
    <source>
        <strain evidence="2">Hirt_18-Q3-R61-65_BATAC.395</strain>
    </source>
</reference>
<name>A0A9D7K5N2_9PROT</name>
<dbReference type="EMBL" id="JADJUC010000014">
    <property type="protein sequence ID" value="MBK8524796.1"/>
    <property type="molecule type" value="Genomic_DNA"/>
</dbReference>
<feature type="coiled-coil region" evidence="1">
    <location>
        <begin position="4"/>
        <end position="31"/>
    </location>
</feature>
<keyword evidence="1" id="KW-0175">Coiled coil</keyword>
<organism evidence="2 3">
    <name type="scientific">Candidatus Proximibacter danicus</name>
    <dbReference type="NCBI Taxonomy" id="2954365"/>
    <lineage>
        <taxon>Bacteria</taxon>
        <taxon>Pseudomonadati</taxon>
        <taxon>Pseudomonadota</taxon>
        <taxon>Betaproteobacteria</taxon>
        <taxon>Candidatus Proximibacter</taxon>
    </lineage>
</organism>
<accession>A0A9D7K5N2</accession>
<evidence type="ECO:0000256" key="1">
    <source>
        <dbReference type="SAM" id="Coils"/>
    </source>
</evidence>
<sequence>MPLNGRLSKEIARLEGEITEANARLLSMKALSPVRQAAVVEQEKSASLI</sequence>
<evidence type="ECO:0000313" key="2">
    <source>
        <dbReference type="EMBL" id="MBK8524796.1"/>
    </source>
</evidence>
<proteinExistence type="predicted"/>
<evidence type="ECO:0000313" key="3">
    <source>
        <dbReference type="Proteomes" id="UP000886689"/>
    </source>
</evidence>
<dbReference type="Proteomes" id="UP000886689">
    <property type="component" value="Unassembled WGS sequence"/>
</dbReference>
<protein>
    <submittedName>
        <fullName evidence="2">Uncharacterized protein</fullName>
    </submittedName>
</protein>